<keyword evidence="6" id="KW-0812">Transmembrane</keyword>
<dbReference type="PIRSF" id="PIRSF005690">
    <property type="entry name" value="GerBA"/>
    <property type="match status" value="1"/>
</dbReference>
<gene>
    <name evidence="7" type="ORF">CWS01_02435</name>
</gene>
<name>A0A2N0Z782_9BACI</name>
<proteinExistence type="inferred from homology"/>
<keyword evidence="8" id="KW-1185">Reference proteome</keyword>
<dbReference type="Proteomes" id="UP000233375">
    <property type="component" value="Unassembled WGS sequence"/>
</dbReference>
<reference evidence="7 8" key="1">
    <citation type="journal article" date="2003" name="Int. J. Syst. Evol. Microbiol.">
        <title>Bacillus nealsonii sp. nov., isolated from a spacecraft-assembly facility, whose spores are gamma-radiation resistant.</title>
        <authorList>
            <person name="Venkateswaran K."/>
            <person name="Kempf M."/>
            <person name="Chen F."/>
            <person name="Satomi M."/>
            <person name="Nicholson W."/>
            <person name="Kern R."/>
        </authorList>
    </citation>
    <scope>NUCLEOTIDE SEQUENCE [LARGE SCALE GENOMIC DNA]</scope>
    <source>
        <strain evidence="7 8">FO-92</strain>
    </source>
</reference>
<feature type="compositionally biased region" description="Polar residues" evidence="5">
    <location>
        <begin position="535"/>
        <end position="545"/>
    </location>
</feature>
<comment type="similarity">
    <text evidence="2 4">Belongs to the GerABKA family.</text>
</comment>
<keyword evidence="6" id="KW-1133">Transmembrane helix</keyword>
<dbReference type="InterPro" id="IPR004995">
    <property type="entry name" value="Spore_Ger"/>
</dbReference>
<evidence type="ECO:0000313" key="7">
    <source>
        <dbReference type="EMBL" id="PKG25357.1"/>
    </source>
</evidence>
<comment type="subcellular location">
    <subcellularLocation>
        <location evidence="4">Cell membrane</location>
    </subcellularLocation>
    <subcellularLocation>
        <location evidence="1">Membrane</location>
        <topology evidence="1">Multi-pass membrane protein</topology>
    </subcellularLocation>
</comment>
<evidence type="ECO:0000256" key="1">
    <source>
        <dbReference type="ARBA" id="ARBA00004141"/>
    </source>
</evidence>
<feature type="region of interest" description="Disordered" evidence="5">
    <location>
        <begin position="509"/>
        <end position="545"/>
    </location>
</feature>
<accession>A0A2N0Z782</accession>
<evidence type="ECO:0000256" key="5">
    <source>
        <dbReference type="SAM" id="MobiDB-lite"/>
    </source>
</evidence>
<evidence type="ECO:0000256" key="2">
    <source>
        <dbReference type="ARBA" id="ARBA00005278"/>
    </source>
</evidence>
<dbReference type="EMBL" id="PISE01000004">
    <property type="protein sequence ID" value="PKG25357.1"/>
    <property type="molecule type" value="Genomic_DNA"/>
</dbReference>
<feature type="transmembrane region" description="Helical" evidence="6">
    <location>
        <begin position="441"/>
        <end position="467"/>
    </location>
</feature>
<dbReference type="InterPro" id="IPR050768">
    <property type="entry name" value="UPF0353/GerABKA_families"/>
</dbReference>
<dbReference type="AlphaFoldDB" id="A0A2N0Z782"/>
<dbReference type="GO" id="GO:0009847">
    <property type="term" value="P:spore germination"/>
    <property type="evidence" value="ECO:0007669"/>
    <property type="project" value="UniProtKB-UniRule"/>
</dbReference>
<dbReference type="PANTHER" id="PTHR22550">
    <property type="entry name" value="SPORE GERMINATION PROTEIN"/>
    <property type="match status" value="1"/>
</dbReference>
<comment type="caution">
    <text evidence="7">The sequence shown here is derived from an EMBL/GenBank/DDBJ whole genome shotgun (WGS) entry which is preliminary data.</text>
</comment>
<feature type="transmembrane region" description="Helical" evidence="6">
    <location>
        <begin position="319"/>
        <end position="341"/>
    </location>
</feature>
<dbReference type="PANTHER" id="PTHR22550:SF5">
    <property type="entry name" value="LEUCINE ZIPPER PROTEIN 4"/>
    <property type="match status" value="1"/>
</dbReference>
<dbReference type="GO" id="GO:0005886">
    <property type="term" value="C:plasma membrane"/>
    <property type="evidence" value="ECO:0007669"/>
    <property type="project" value="UniProtKB-SubCell"/>
</dbReference>
<keyword evidence="3 4" id="KW-0472">Membrane</keyword>
<evidence type="ECO:0000256" key="4">
    <source>
        <dbReference type="PIRNR" id="PIRNR005690"/>
    </source>
</evidence>
<dbReference type="Pfam" id="PF03323">
    <property type="entry name" value="GerA"/>
    <property type="match status" value="1"/>
</dbReference>
<evidence type="ECO:0000256" key="6">
    <source>
        <dbReference type="SAM" id="Phobius"/>
    </source>
</evidence>
<organism evidence="7 8">
    <name type="scientific">Niallia nealsonii</name>
    <dbReference type="NCBI Taxonomy" id="115979"/>
    <lineage>
        <taxon>Bacteria</taxon>
        <taxon>Bacillati</taxon>
        <taxon>Bacillota</taxon>
        <taxon>Bacilli</taxon>
        <taxon>Bacillales</taxon>
        <taxon>Bacillaceae</taxon>
        <taxon>Niallia</taxon>
    </lineage>
</organism>
<evidence type="ECO:0000256" key="3">
    <source>
        <dbReference type="ARBA" id="ARBA00023136"/>
    </source>
</evidence>
<protein>
    <submittedName>
        <fullName evidence="7">Spore germination protein</fullName>
    </submittedName>
</protein>
<evidence type="ECO:0000313" key="8">
    <source>
        <dbReference type="Proteomes" id="UP000233375"/>
    </source>
</evidence>
<sequence>MNSSWSKLIKKNKKKVEYVDTEINSITKELSTDLDFNIKNVKQALGNSSDVNLREFRMGKPFLKKVATIYINGLADKQIMGSFIIERLMDDQNITENKETPSLTDLNLFVKEHLLAITHVVEVTEWNKLFLYLLSGQTIVLIDGSNQALACAAQGGELRSITEPVSEPSVRGPRDSFTESLITNTSLIRSRIKTPDLWLETREIGNITQTEIGIMYINGIVNNKLLQEVRERLDKIKVDEMYGSSTIEEWISDKMATPWPTMFVTERPDVVAGNLLEGRIVIFVNGTPNPLILPATWIQFFQTAEDYYLRWTIVGFLRFIRILSFMITLLGPSLFIAFLSFHQELIPTPLLINLAAQRQNVPFPVIIEALLMEFTFEVLREAGVRMPRPVGQAVSIVGALVLGDAAVSAGIVSSAMVIVVAATAIASFTIPHYAMTDATRLLRFFFMILAATYGLFGIGIGVIVLVAHTCSLRSFGIPYLAPFSPIILADLKDSLIRVPLPFMSKRPRLINKGNSNRAEGSSDLGPTKRKEKKANNNPKSDANET</sequence>
<dbReference type="OrthoDB" id="9772630at2"/>
<feature type="transmembrane region" description="Helical" evidence="6">
    <location>
        <begin position="415"/>
        <end position="434"/>
    </location>
</feature>
<dbReference type="RefSeq" id="WP_101175462.1">
    <property type="nucleotide sequence ID" value="NZ_PISE01000004.1"/>
</dbReference>